<organism evidence="2 3">
    <name type="scientific">Leucobacter viscericola</name>
    <dbReference type="NCBI Taxonomy" id="2714935"/>
    <lineage>
        <taxon>Bacteria</taxon>
        <taxon>Bacillati</taxon>
        <taxon>Actinomycetota</taxon>
        <taxon>Actinomycetes</taxon>
        <taxon>Micrococcales</taxon>
        <taxon>Microbacteriaceae</taxon>
        <taxon>Leucobacter</taxon>
    </lineage>
</organism>
<keyword evidence="1" id="KW-0812">Transmembrane</keyword>
<sequence length="155" mass="15985">MTGQGTAQNRPAWPIRALVAVAEVVPHTRLARRIILSIVGLLGAVGVVLLGLSVYSLTQGLAPVSGDRASTVRIATVDFLASEDTAFLEVPACETAEDWTVTCSGKTVDGEALSATSPGEKPETVKISLGDRVVYSGPIDDLLSAAADGTKVVTP</sequence>
<dbReference type="EMBL" id="CP049863">
    <property type="protein sequence ID" value="QIK64059.1"/>
    <property type="molecule type" value="Genomic_DNA"/>
</dbReference>
<proteinExistence type="predicted"/>
<dbReference type="RefSeq" id="WP_166292399.1">
    <property type="nucleotide sequence ID" value="NZ_CP049863.1"/>
</dbReference>
<dbReference type="KEGG" id="lvi:G7068_13285"/>
<dbReference type="AlphaFoldDB" id="A0A6G7XHY5"/>
<keyword evidence="1" id="KW-1133">Transmembrane helix</keyword>
<reference evidence="2 3" key="1">
    <citation type="submission" date="2020-03" db="EMBL/GenBank/DDBJ databases">
        <title>Leucobacter sp. nov., isolated from beetles.</title>
        <authorList>
            <person name="Hyun D.-W."/>
            <person name="Bae J.-W."/>
        </authorList>
    </citation>
    <scope>NUCLEOTIDE SEQUENCE [LARGE SCALE GENOMIC DNA]</scope>
    <source>
        <strain evidence="2 3">HDW9C</strain>
    </source>
</reference>
<gene>
    <name evidence="2" type="ORF">G7068_13285</name>
</gene>
<dbReference type="Proteomes" id="UP000502677">
    <property type="component" value="Chromosome"/>
</dbReference>
<evidence type="ECO:0000313" key="3">
    <source>
        <dbReference type="Proteomes" id="UP000502677"/>
    </source>
</evidence>
<name>A0A6G7XHY5_9MICO</name>
<accession>A0A6G7XHY5</accession>
<protein>
    <submittedName>
        <fullName evidence="2">Uncharacterized protein</fullName>
    </submittedName>
</protein>
<keyword evidence="1" id="KW-0472">Membrane</keyword>
<evidence type="ECO:0000313" key="2">
    <source>
        <dbReference type="EMBL" id="QIK64059.1"/>
    </source>
</evidence>
<keyword evidence="3" id="KW-1185">Reference proteome</keyword>
<evidence type="ECO:0000256" key="1">
    <source>
        <dbReference type="SAM" id="Phobius"/>
    </source>
</evidence>
<feature type="transmembrane region" description="Helical" evidence="1">
    <location>
        <begin position="34"/>
        <end position="55"/>
    </location>
</feature>